<keyword evidence="1" id="KW-0472">Membrane</keyword>
<organism evidence="2 3">
    <name type="scientific">Streptomyces vastus</name>
    <dbReference type="NCBI Taxonomy" id="285451"/>
    <lineage>
        <taxon>Bacteria</taxon>
        <taxon>Bacillati</taxon>
        <taxon>Actinomycetota</taxon>
        <taxon>Actinomycetes</taxon>
        <taxon>Kitasatosporales</taxon>
        <taxon>Streptomycetaceae</taxon>
        <taxon>Streptomyces</taxon>
    </lineage>
</organism>
<evidence type="ECO:0000313" key="3">
    <source>
        <dbReference type="Proteomes" id="UP001500151"/>
    </source>
</evidence>
<sequence>MEACFLRWSQVRPHCLDDFAGAEGSIAHPVTITPVTLALISTGAGLLGAVIGAVTTLASASLTQRATRDRESAFKIWERRADAIEEAHRKMLAHGNTRDTAWSRRQVPSGFSPETFDPGHQDEQYRLVVTKLTLYTTPELVQAYSKSNEAFLMSLRGIMRLELALAATGAESDRPRRQRNINAAVEVATQTIEESKTADERLEAALRGAATLAAPRSRRR</sequence>
<proteinExistence type="predicted"/>
<gene>
    <name evidence="2" type="ORF">GCM10010307_51690</name>
</gene>
<reference evidence="2 3" key="1">
    <citation type="journal article" date="2019" name="Int. J. Syst. Evol. Microbiol.">
        <title>The Global Catalogue of Microorganisms (GCM) 10K type strain sequencing project: providing services to taxonomists for standard genome sequencing and annotation.</title>
        <authorList>
            <consortium name="The Broad Institute Genomics Platform"/>
            <consortium name="The Broad Institute Genome Sequencing Center for Infectious Disease"/>
            <person name="Wu L."/>
            <person name="Ma J."/>
        </authorList>
    </citation>
    <scope>NUCLEOTIDE SEQUENCE [LARGE SCALE GENOMIC DNA]</scope>
    <source>
        <strain evidence="2 3">JCM 4524</strain>
    </source>
</reference>
<feature type="transmembrane region" description="Helical" evidence="1">
    <location>
        <begin position="37"/>
        <end position="60"/>
    </location>
</feature>
<evidence type="ECO:0000313" key="2">
    <source>
        <dbReference type="EMBL" id="GAA2646204.1"/>
    </source>
</evidence>
<comment type="caution">
    <text evidence="2">The sequence shown here is derived from an EMBL/GenBank/DDBJ whole genome shotgun (WGS) entry which is preliminary data.</text>
</comment>
<evidence type="ECO:0000256" key="1">
    <source>
        <dbReference type="SAM" id="Phobius"/>
    </source>
</evidence>
<keyword evidence="3" id="KW-1185">Reference proteome</keyword>
<dbReference type="EMBL" id="BAAASJ010000062">
    <property type="protein sequence ID" value="GAA2646204.1"/>
    <property type="molecule type" value="Genomic_DNA"/>
</dbReference>
<keyword evidence="1" id="KW-1133">Transmembrane helix</keyword>
<accession>A0ABN3R890</accession>
<protein>
    <submittedName>
        <fullName evidence="2">Uncharacterized protein</fullName>
    </submittedName>
</protein>
<name>A0ABN3R890_9ACTN</name>
<keyword evidence="1" id="KW-0812">Transmembrane</keyword>
<dbReference type="Proteomes" id="UP001500151">
    <property type="component" value="Unassembled WGS sequence"/>
</dbReference>